<evidence type="ECO:0000313" key="2">
    <source>
        <dbReference type="Proteomes" id="UP000515153"/>
    </source>
</evidence>
<dbReference type="AlphaFoldDB" id="A0A6P8BIY1"/>
<feature type="compositionally biased region" description="Basic and acidic residues" evidence="1">
    <location>
        <begin position="425"/>
        <end position="449"/>
    </location>
</feature>
<organism evidence="2 3">
    <name type="scientific">Pyricularia grisea</name>
    <name type="common">Crabgrass-specific blast fungus</name>
    <name type="synonym">Magnaporthe grisea</name>
    <dbReference type="NCBI Taxonomy" id="148305"/>
    <lineage>
        <taxon>Eukaryota</taxon>
        <taxon>Fungi</taxon>
        <taxon>Dikarya</taxon>
        <taxon>Ascomycota</taxon>
        <taxon>Pezizomycotina</taxon>
        <taxon>Sordariomycetes</taxon>
        <taxon>Sordariomycetidae</taxon>
        <taxon>Magnaporthales</taxon>
        <taxon>Pyriculariaceae</taxon>
        <taxon>Pyricularia</taxon>
    </lineage>
</organism>
<evidence type="ECO:0000256" key="1">
    <source>
        <dbReference type="SAM" id="MobiDB-lite"/>
    </source>
</evidence>
<reference evidence="3" key="2">
    <citation type="submission" date="2019-10" db="EMBL/GenBank/DDBJ databases">
        <authorList>
            <consortium name="NCBI Genome Project"/>
        </authorList>
    </citation>
    <scope>NUCLEOTIDE SEQUENCE</scope>
    <source>
        <strain evidence="3">NI907</strain>
    </source>
</reference>
<protein>
    <submittedName>
        <fullName evidence="3">Uncharacterized protein</fullName>
    </submittedName>
</protein>
<reference evidence="3" key="3">
    <citation type="submission" date="2025-08" db="UniProtKB">
        <authorList>
            <consortium name="RefSeq"/>
        </authorList>
    </citation>
    <scope>IDENTIFICATION</scope>
    <source>
        <strain evidence="3">NI907</strain>
    </source>
</reference>
<sequence length="487" mass="55162">MAFATPARQPTRPPEAKHYNMVPEPRAFYRLWQEERVLEGIYVVLPKQDVCSLRLANSACCNLVTKRIFLQTHLTFTATSFTKASRIKALSMIGHHIQHLTFTFAHSESTFLPPLVHPVTGHEMSFLYTPYTHMASPISRVKYGNSGLADVLTQQYPPLFHSATNVPSFINTFLNLPNVRHLTIRCPGQDARERYRRSIVDYALISLRICMERAPLDKLNKLTLSSVHPSAFLYLRHAPGFGCLPSASRRWRQIQKLYVQVDSWDFCGPSPGLDHLKIIEDYIRLFAPNLSKFSFTWLGSGGPCPIAVSDDPMVSPPRSSQKLSDESTFLMSPLLPCHGRKPIAFPRLRQLTIRNATMSATQTSTLVRTHQSSVRDFNFEKHERDHYKATDLSHCRTSSAPHAEKRNQRKSKRENPLGEPSPVKRNLEQEEAHRRLAEDPDALKSELQKAKAMVKSKLMREPCTGLPQSPAVLCARDAMRLSAGTRS</sequence>
<dbReference type="RefSeq" id="XP_030986974.1">
    <property type="nucleotide sequence ID" value="XM_031121205.1"/>
</dbReference>
<dbReference type="GeneID" id="41956119"/>
<dbReference type="KEGG" id="pgri:PgNI_01130"/>
<name>A0A6P8BIY1_PYRGI</name>
<proteinExistence type="predicted"/>
<reference evidence="3" key="1">
    <citation type="journal article" date="2019" name="Mol. Biol. Evol.">
        <title>Blast fungal genomes show frequent chromosomal changes, gene gains and losses, and effector gene turnover.</title>
        <authorList>
            <person name="Gomez Luciano L.B."/>
            <person name="Jason Tsai I."/>
            <person name="Chuma I."/>
            <person name="Tosa Y."/>
            <person name="Chen Y.H."/>
            <person name="Li J.Y."/>
            <person name="Li M.Y."/>
            <person name="Jade Lu M.Y."/>
            <person name="Nakayashiki H."/>
            <person name="Li W.H."/>
        </authorList>
    </citation>
    <scope>NUCLEOTIDE SEQUENCE</scope>
    <source>
        <strain evidence="3">NI907</strain>
    </source>
</reference>
<keyword evidence="2" id="KW-1185">Reference proteome</keyword>
<dbReference type="Proteomes" id="UP000515153">
    <property type="component" value="Unplaced"/>
</dbReference>
<evidence type="ECO:0000313" key="3">
    <source>
        <dbReference type="RefSeq" id="XP_030986974.1"/>
    </source>
</evidence>
<accession>A0A6P8BIY1</accession>
<feature type="region of interest" description="Disordered" evidence="1">
    <location>
        <begin position="388"/>
        <end position="449"/>
    </location>
</feature>
<gene>
    <name evidence="3" type="ORF">PgNI_01130</name>
</gene>